<dbReference type="EMBL" id="ML986581">
    <property type="protein sequence ID" value="KAF2269855.1"/>
    <property type="molecule type" value="Genomic_DNA"/>
</dbReference>
<protein>
    <recommendedName>
        <fullName evidence="4">Small ribosomal subunit protein mS38</fullName>
    </recommendedName>
</protein>
<dbReference type="PANTHER" id="PTHR32035">
    <property type="entry name" value="AURORA KINASE A-INTERACTING PROTEIN"/>
    <property type="match status" value="1"/>
</dbReference>
<reference evidence="7" key="1">
    <citation type="journal article" date="2020" name="Stud. Mycol.">
        <title>101 Dothideomycetes genomes: A test case for predicting lifestyles and emergence of pathogens.</title>
        <authorList>
            <person name="Haridas S."/>
            <person name="Albert R."/>
            <person name="Binder M."/>
            <person name="Bloem J."/>
            <person name="LaButti K."/>
            <person name="Salamov A."/>
            <person name="Andreopoulos B."/>
            <person name="Baker S."/>
            <person name="Barry K."/>
            <person name="Bills G."/>
            <person name="Bluhm B."/>
            <person name="Cannon C."/>
            <person name="Castanera R."/>
            <person name="Culley D."/>
            <person name="Daum C."/>
            <person name="Ezra D."/>
            <person name="Gonzalez J."/>
            <person name="Henrissat B."/>
            <person name="Kuo A."/>
            <person name="Liang C."/>
            <person name="Lipzen A."/>
            <person name="Lutzoni F."/>
            <person name="Magnuson J."/>
            <person name="Mondo S."/>
            <person name="Nolan M."/>
            <person name="Ohm R."/>
            <person name="Pangilinan J."/>
            <person name="Park H.-J."/>
            <person name="Ramirez L."/>
            <person name="Alfaro M."/>
            <person name="Sun H."/>
            <person name="Tritt A."/>
            <person name="Yoshinaga Y."/>
            <person name="Zwiers L.-H."/>
            <person name="Turgeon B."/>
            <person name="Goodwin S."/>
            <person name="Spatafora J."/>
            <person name="Crous P."/>
            <person name="Grigoriev I."/>
        </authorList>
    </citation>
    <scope>NUCLEOTIDE SEQUENCE [LARGE SCALE GENOMIC DNA]</scope>
    <source>
        <strain evidence="7">CBS 304.66</strain>
    </source>
</reference>
<dbReference type="Proteomes" id="UP000800093">
    <property type="component" value="Unassembled WGS sequence"/>
</dbReference>
<evidence type="ECO:0000259" key="5">
    <source>
        <dbReference type="SMART" id="SM01155"/>
    </source>
</evidence>
<dbReference type="OrthoDB" id="5364404at2759"/>
<evidence type="ECO:0000256" key="3">
    <source>
        <dbReference type="ARBA" id="ARBA00035647"/>
    </source>
</evidence>
<evidence type="ECO:0000256" key="1">
    <source>
        <dbReference type="ARBA" id="ARBA00004173"/>
    </source>
</evidence>
<dbReference type="SMART" id="SM01155">
    <property type="entry name" value="DUF1713"/>
    <property type="match status" value="1"/>
</dbReference>
<feature type="domain" description="Ribosomal protein mS38 C-terminal" evidence="5">
    <location>
        <begin position="214"/>
        <end position="247"/>
    </location>
</feature>
<evidence type="ECO:0000256" key="4">
    <source>
        <dbReference type="ARBA" id="ARBA00035682"/>
    </source>
</evidence>
<evidence type="ECO:0000256" key="2">
    <source>
        <dbReference type="ARBA" id="ARBA00023128"/>
    </source>
</evidence>
<accession>A0A9P4NB27</accession>
<comment type="similarity">
    <text evidence="3">Belongs to the mitochondrion-specific ribosomal protein mS38 family.</text>
</comment>
<comment type="caution">
    <text evidence="6">The sequence shown here is derived from an EMBL/GenBank/DDBJ whole genome shotgun (WGS) entry which is preliminary data.</text>
</comment>
<dbReference type="PANTHER" id="PTHR32035:SF3">
    <property type="entry name" value="SMALL RIBOSOMAL SUBUNIT PROTEIN MS38"/>
    <property type="match status" value="1"/>
</dbReference>
<comment type="subcellular location">
    <subcellularLocation>
        <location evidence="1">Mitochondrion</location>
    </subcellularLocation>
</comment>
<dbReference type="Pfam" id="PF08213">
    <property type="entry name" value="COX24_C"/>
    <property type="match status" value="1"/>
</dbReference>
<name>A0A9P4NB27_9PLEO</name>
<gene>
    <name evidence="6" type="ORF">CC78DRAFT_241598</name>
</gene>
<dbReference type="AlphaFoldDB" id="A0A9P4NB27"/>
<sequence>MLIIFVDVKISSFFSLHRPMSVTSAIPPVATNASFDTIFQGRSPSNRKSMMDNIQTLSDGIDRLEAVLRVHDQKQAPEEVVQSEADVHHLDGPPQVSVDQLMSQFVPFRPPPAPVPFDQAMESETVPEEPTIPAKLVTQRAWSTSVLVTESTDASGKRTYSATTAPMVEIEVPPVEHGQQTDDVEIRQPFLDRMRQRQNMFIRAQGNQGRPGMHLISVRRQRKLKMKKHKYKKLMKRTRLERRKLDRT</sequence>
<keyword evidence="2" id="KW-0496">Mitochondrion</keyword>
<dbReference type="GO" id="GO:0005739">
    <property type="term" value="C:mitochondrion"/>
    <property type="evidence" value="ECO:0007669"/>
    <property type="project" value="UniProtKB-SubCell"/>
</dbReference>
<proteinExistence type="inferred from homology"/>
<organism evidence="6 7">
    <name type="scientific">Lojkania enalia</name>
    <dbReference type="NCBI Taxonomy" id="147567"/>
    <lineage>
        <taxon>Eukaryota</taxon>
        <taxon>Fungi</taxon>
        <taxon>Dikarya</taxon>
        <taxon>Ascomycota</taxon>
        <taxon>Pezizomycotina</taxon>
        <taxon>Dothideomycetes</taxon>
        <taxon>Pleosporomycetidae</taxon>
        <taxon>Pleosporales</taxon>
        <taxon>Pleosporales incertae sedis</taxon>
        <taxon>Lojkania</taxon>
    </lineage>
</organism>
<evidence type="ECO:0000313" key="6">
    <source>
        <dbReference type="EMBL" id="KAF2269855.1"/>
    </source>
</evidence>
<evidence type="ECO:0000313" key="7">
    <source>
        <dbReference type="Proteomes" id="UP000800093"/>
    </source>
</evidence>
<keyword evidence="7" id="KW-1185">Reference proteome</keyword>
<dbReference type="InterPro" id="IPR013177">
    <property type="entry name" value="Ribosomal_mS38_C"/>
</dbReference>